<evidence type="ECO:0000256" key="2">
    <source>
        <dbReference type="ARBA" id="ARBA00023002"/>
    </source>
</evidence>
<evidence type="ECO:0000256" key="6">
    <source>
        <dbReference type="RuleBase" id="RU003345"/>
    </source>
</evidence>
<dbReference type="FunFam" id="3.40.605.10:FF:000007">
    <property type="entry name" value="NAD/NADP-dependent betaine aldehyde dehydrogenase"/>
    <property type="match status" value="1"/>
</dbReference>
<proteinExistence type="inferred from homology"/>
<dbReference type="PROSITE" id="PS00070">
    <property type="entry name" value="ALDEHYDE_DEHYDR_CYS"/>
    <property type="match status" value="1"/>
</dbReference>
<dbReference type="Gene3D" id="3.40.605.10">
    <property type="entry name" value="Aldehyde Dehydrogenase, Chain A, domain 1"/>
    <property type="match status" value="1"/>
</dbReference>
<dbReference type="eggNOG" id="KOG2450">
    <property type="taxonomic scope" value="Eukaryota"/>
</dbReference>
<gene>
    <name evidence="8" type="ORF">COCCADRAFT_41438</name>
</gene>
<dbReference type="KEGG" id="bze:COCCADRAFT_41438"/>
<keyword evidence="2 6" id="KW-0560">Oxidoreductase</keyword>
<evidence type="ECO:0000313" key="9">
    <source>
        <dbReference type="Proteomes" id="UP000053841"/>
    </source>
</evidence>
<feature type="active site" evidence="5">
    <location>
        <position position="248"/>
    </location>
</feature>
<comment type="catalytic activity">
    <reaction evidence="4">
        <text>an aldehyde + NAD(+) + H2O = a carboxylate + NADH + 2 H(+)</text>
        <dbReference type="Rhea" id="RHEA:16185"/>
        <dbReference type="ChEBI" id="CHEBI:15377"/>
        <dbReference type="ChEBI" id="CHEBI:15378"/>
        <dbReference type="ChEBI" id="CHEBI:17478"/>
        <dbReference type="ChEBI" id="CHEBI:29067"/>
        <dbReference type="ChEBI" id="CHEBI:57540"/>
        <dbReference type="ChEBI" id="CHEBI:57945"/>
        <dbReference type="EC" id="1.2.1.3"/>
    </reaction>
</comment>
<dbReference type="EC" id="1.2.1.3" evidence="3"/>
<evidence type="ECO:0000256" key="3">
    <source>
        <dbReference type="ARBA" id="ARBA00024226"/>
    </source>
</evidence>
<dbReference type="RefSeq" id="XP_007717733.1">
    <property type="nucleotide sequence ID" value="XM_007719543.1"/>
</dbReference>
<dbReference type="FunFam" id="3.40.309.10:FF:000012">
    <property type="entry name" value="Betaine aldehyde dehydrogenase"/>
    <property type="match status" value="1"/>
</dbReference>
<dbReference type="AlphaFoldDB" id="W6XRM4"/>
<dbReference type="InterPro" id="IPR029510">
    <property type="entry name" value="Ald_DH_CS_GLU"/>
</dbReference>
<dbReference type="GeneID" id="19149472"/>
<feature type="domain" description="Aldehyde dehydrogenase" evidence="7">
    <location>
        <begin position="11"/>
        <end position="474"/>
    </location>
</feature>
<dbReference type="Pfam" id="PF00171">
    <property type="entry name" value="Aldedh"/>
    <property type="match status" value="1"/>
</dbReference>
<evidence type="ECO:0000313" key="8">
    <source>
        <dbReference type="EMBL" id="EUC27970.1"/>
    </source>
</evidence>
<dbReference type="EMBL" id="KI964857">
    <property type="protein sequence ID" value="EUC27970.1"/>
    <property type="molecule type" value="Genomic_DNA"/>
</dbReference>
<dbReference type="OrthoDB" id="310895at2759"/>
<comment type="similarity">
    <text evidence="1 6">Belongs to the aldehyde dehydrogenase family.</text>
</comment>
<organism evidence="8 9">
    <name type="scientific">Cochliobolus carbonum (strain 26-R-13)</name>
    <name type="common">Maize leaf spot fungus</name>
    <name type="synonym">Bipolaris zeicola</name>
    <dbReference type="NCBI Taxonomy" id="930089"/>
    <lineage>
        <taxon>Eukaryota</taxon>
        <taxon>Fungi</taxon>
        <taxon>Dikarya</taxon>
        <taxon>Ascomycota</taxon>
        <taxon>Pezizomycotina</taxon>
        <taxon>Dothideomycetes</taxon>
        <taxon>Pleosporomycetidae</taxon>
        <taxon>Pleosporales</taxon>
        <taxon>Pleosporineae</taxon>
        <taxon>Pleosporaceae</taxon>
        <taxon>Bipolaris</taxon>
    </lineage>
</organism>
<dbReference type="InterPro" id="IPR016162">
    <property type="entry name" value="Ald_DH_N"/>
</dbReference>
<dbReference type="InterPro" id="IPR016160">
    <property type="entry name" value="Ald_DH_CS_CYS"/>
</dbReference>
<accession>W6XRM4</accession>
<dbReference type="InterPro" id="IPR015590">
    <property type="entry name" value="Aldehyde_DH_dom"/>
</dbReference>
<dbReference type="HOGENOM" id="CLU_005391_0_1_1"/>
<sequence>MRTQLFINNEYVDAQNKETLAVYSPHDESLVTDQLQVAGQEDVDKAVAAARAAFHGEWSKWIPAQRSTVMLKFADLVDQHADELALWESTCMGQAISTTKMLYKIFTGAFRYYAGWTDKLLGEQYPAHDGFYRVVQYDPIGVCAGIGAWNGAPGFFGSKVATAVAVGCTVVYKGSEKTPIGVLQLGDLIKEAGFPPGVINIITGAGSTGAMLSAHMDINKLSFTGSLDTGKKIQELAAKSNMKRVVLELGGKSPSLIFDDADLDNALQHHSLNFLFNTGQACVAASRVFVQESIAQNFIEQLKARFEQVSQTTGSPLDPKTIFGPLADSLQYERVMKYFEIGKQEAELITGGKRHNYSNTGYYVEPTIFLNPKDDARIYREEIFGPVLTIKTFKTEEEAIRMANDTFFGLSACIYTASTSRALRIAKQIDTGNVNINSSQSFSIAAPFGGNKQSGIGREGGRQGLLHFVETKTISINMDV</sequence>
<keyword evidence="9" id="KW-1185">Reference proteome</keyword>
<dbReference type="Gene3D" id="3.40.309.10">
    <property type="entry name" value="Aldehyde Dehydrogenase, Chain A, domain 2"/>
    <property type="match status" value="1"/>
</dbReference>
<dbReference type="SUPFAM" id="SSF53720">
    <property type="entry name" value="ALDH-like"/>
    <property type="match status" value="1"/>
</dbReference>
<dbReference type="Proteomes" id="UP000053841">
    <property type="component" value="Unassembled WGS sequence"/>
</dbReference>
<dbReference type="InterPro" id="IPR016163">
    <property type="entry name" value="Ald_DH_C"/>
</dbReference>
<evidence type="ECO:0000256" key="4">
    <source>
        <dbReference type="ARBA" id="ARBA00049194"/>
    </source>
</evidence>
<protein>
    <recommendedName>
        <fullName evidence="3">aldehyde dehydrogenase (NAD(+))</fullName>
        <ecNumber evidence="3">1.2.1.3</ecNumber>
    </recommendedName>
</protein>
<dbReference type="GO" id="GO:0004029">
    <property type="term" value="F:aldehyde dehydrogenase (NAD+) activity"/>
    <property type="evidence" value="ECO:0007669"/>
    <property type="project" value="UniProtKB-EC"/>
</dbReference>
<dbReference type="STRING" id="930089.W6XRM4"/>
<reference evidence="8 9" key="1">
    <citation type="journal article" date="2013" name="PLoS Genet.">
        <title>Comparative genome structure, secondary metabolite, and effector coding capacity across Cochliobolus pathogens.</title>
        <authorList>
            <person name="Condon B.J."/>
            <person name="Leng Y."/>
            <person name="Wu D."/>
            <person name="Bushley K.E."/>
            <person name="Ohm R.A."/>
            <person name="Otillar R."/>
            <person name="Martin J."/>
            <person name="Schackwitz W."/>
            <person name="Grimwood J."/>
            <person name="MohdZainudin N."/>
            <person name="Xue C."/>
            <person name="Wang R."/>
            <person name="Manning V.A."/>
            <person name="Dhillon B."/>
            <person name="Tu Z.J."/>
            <person name="Steffenson B.J."/>
            <person name="Salamov A."/>
            <person name="Sun H."/>
            <person name="Lowry S."/>
            <person name="LaButti K."/>
            <person name="Han J."/>
            <person name="Copeland A."/>
            <person name="Lindquist E."/>
            <person name="Barry K."/>
            <person name="Schmutz J."/>
            <person name="Baker S.E."/>
            <person name="Ciuffetti L.M."/>
            <person name="Grigoriev I.V."/>
            <person name="Zhong S."/>
            <person name="Turgeon B.G."/>
        </authorList>
    </citation>
    <scope>NUCLEOTIDE SEQUENCE [LARGE SCALE GENOMIC DNA]</scope>
    <source>
        <strain evidence="8 9">26-R-13</strain>
    </source>
</reference>
<evidence type="ECO:0000259" key="7">
    <source>
        <dbReference type="Pfam" id="PF00171"/>
    </source>
</evidence>
<evidence type="ECO:0000256" key="1">
    <source>
        <dbReference type="ARBA" id="ARBA00009986"/>
    </source>
</evidence>
<dbReference type="PANTHER" id="PTHR11699">
    <property type="entry name" value="ALDEHYDE DEHYDROGENASE-RELATED"/>
    <property type="match status" value="1"/>
</dbReference>
<evidence type="ECO:0000256" key="5">
    <source>
        <dbReference type="PROSITE-ProRule" id="PRU10007"/>
    </source>
</evidence>
<name>W6XRM4_COCC2</name>
<dbReference type="PROSITE" id="PS00687">
    <property type="entry name" value="ALDEHYDE_DEHYDR_GLU"/>
    <property type="match status" value="1"/>
</dbReference>
<dbReference type="InterPro" id="IPR016161">
    <property type="entry name" value="Ald_DH/histidinol_DH"/>
</dbReference>